<sequence>MTAYTPAQIAAAHLVAASDDALAAHLADEPTYFTPPWAAWDDTRAVLERLHDAAQDAFAATFDGAAPTVRDVITHDATRLRPTLSTQVWHACNHRYTVSRYLPGTPRYGLWCLDTPDGRVAVFSLEHAQQAIDQIEWALTDGARPAEPVTAE</sequence>
<gene>
    <name evidence="1" type="ORF">ERS450000_00247</name>
</gene>
<dbReference type="EMBL" id="LN868938">
    <property type="protein sequence ID" value="CRY73655.1"/>
    <property type="molecule type" value="Genomic_DNA"/>
</dbReference>
<accession>A0A0H5NCU3</accession>
<evidence type="ECO:0000313" key="2">
    <source>
        <dbReference type="Proteomes" id="UP000057820"/>
    </source>
</evidence>
<evidence type="ECO:0000313" key="1">
    <source>
        <dbReference type="EMBL" id="CRY73655.1"/>
    </source>
</evidence>
<dbReference type="RefSeq" id="WP_060589914.1">
    <property type="nucleotide sequence ID" value="NZ_CP031418.1"/>
</dbReference>
<protein>
    <submittedName>
        <fullName evidence="1">Uncharacterized protein</fullName>
    </submittedName>
</protein>
<dbReference type="KEGG" id="nfr:ERS450000_00247"/>
<proteinExistence type="predicted"/>
<name>A0A0H5NCU3_NOCFR</name>
<organism evidence="1 2">
    <name type="scientific">Nocardia farcinica</name>
    <dbReference type="NCBI Taxonomy" id="37329"/>
    <lineage>
        <taxon>Bacteria</taxon>
        <taxon>Bacillati</taxon>
        <taxon>Actinomycetota</taxon>
        <taxon>Actinomycetes</taxon>
        <taxon>Mycobacteriales</taxon>
        <taxon>Nocardiaceae</taxon>
        <taxon>Nocardia</taxon>
    </lineage>
</organism>
<dbReference type="Proteomes" id="UP000057820">
    <property type="component" value="Chromosome 1"/>
</dbReference>
<dbReference type="AlphaFoldDB" id="A0A0H5NCU3"/>
<reference evidence="2" key="1">
    <citation type="submission" date="2015-03" db="EMBL/GenBank/DDBJ databases">
        <authorList>
            <consortium name="Pathogen Informatics"/>
        </authorList>
    </citation>
    <scope>NUCLEOTIDE SEQUENCE [LARGE SCALE GENOMIC DNA]</scope>
    <source>
        <strain evidence="2">NCTC11134</strain>
    </source>
</reference>